<keyword evidence="1" id="KW-0732">Signal</keyword>
<dbReference type="AlphaFoldDB" id="A0A3D6BU26"/>
<organism evidence="3 4">
    <name type="scientific">Xanthomarina gelatinilytica</name>
    <dbReference type="NCBI Taxonomy" id="1137281"/>
    <lineage>
        <taxon>Bacteria</taxon>
        <taxon>Pseudomonadati</taxon>
        <taxon>Bacteroidota</taxon>
        <taxon>Flavobacteriia</taxon>
        <taxon>Flavobacteriales</taxon>
        <taxon>Flavobacteriaceae</taxon>
        <taxon>Xanthomarina</taxon>
    </lineage>
</organism>
<evidence type="ECO:0000313" key="3">
    <source>
        <dbReference type="EMBL" id="HCY82384.1"/>
    </source>
</evidence>
<name>A0A3D6BU26_9FLAO</name>
<accession>A0A3D6BU26</accession>
<proteinExistence type="predicted"/>
<evidence type="ECO:0000256" key="1">
    <source>
        <dbReference type="SAM" id="SignalP"/>
    </source>
</evidence>
<feature type="chain" id="PRO_5017533381" evidence="1">
    <location>
        <begin position="20"/>
        <end position="206"/>
    </location>
</feature>
<dbReference type="EMBL" id="DPRK01000201">
    <property type="protein sequence ID" value="HCY82384.1"/>
    <property type="molecule type" value="Genomic_DNA"/>
</dbReference>
<evidence type="ECO:0000259" key="2">
    <source>
        <dbReference type="Pfam" id="PF13568"/>
    </source>
</evidence>
<feature type="domain" description="Outer membrane protein beta-barrel" evidence="2">
    <location>
        <begin position="18"/>
        <end position="169"/>
    </location>
</feature>
<protein>
    <submittedName>
        <fullName evidence="3">PorT family protein</fullName>
    </submittedName>
</protein>
<comment type="caution">
    <text evidence="3">The sequence shown here is derived from an EMBL/GenBank/DDBJ whole genome shotgun (WGS) entry which is preliminary data.</text>
</comment>
<evidence type="ECO:0000313" key="4">
    <source>
        <dbReference type="Proteomes" id="UP000263268"/>
    </source>
</evidence>
<reference evidence="3 4" key="1">
    <citation type="journal article" date="2018" name="Nat. Biotechnol.">
        <title>A standardized bacterial taxonomy based on genome phylogeny substantially revises the tree of life.</title>
        <authorList>
            <person name="Parks D.H."/>
            <person name="Chuvochina M."/>
            <person name="Waite D.W."/>
            <person name="Rinke C."/>
            <person name="Skarshewski A."/>
            <person name="Chaumeil P.A."/>
            <person name="Hugenholtz P."/>
        </authorList>
    </citation>
    <scope>NUCLEOTIDE SEQUENCE [LARGE SCALE GENOMIC DNA]</scope>
    <source>
        <strain evidence="3">UBA10227</strain>
    </source>
</reference>
<dbReference type="InterPro" id="IPR025665">
    <property type="entry name" value="Beta-barrel_OMP_2"/>
</dbReference>
<gene>
    <name evidence="3" type="ORF">DHV22_12680</name>
</gene>
<dbReference type="Proteomes" id="UP000263268">
    <property type="component" value="Unassembled WGS sequence"/>
</dbReference>
<dbReference type="Pfam" id="PF13568">
    <property type="entry name" value="OMP_b-brl_2"/>
    <property type="match status" value="1"/>
</dbReference>
<feature type="signal peptide" evidence="1">
    <location>
        <begin position="1"/>
        <end position="19"/>
    </location>
</feature>
<sequence>MKKLFLTLIIVALSLPAFSQVKVRPGLRLGLNAATITNHEDSERKIGFDGAIFANIHFTSFYELQPELTYSNQGFKRRNIIYYTGNGTNEIGGGFNINYIGLSVANKFFVVPNTGLHFIVGPSVEMNVSDDSQYDDITPIDFSLFGGVGYEFPMGLGIEARFKQGLIDVRKDYYDDPNYHDDNELYNYNNKLNSVFQLNVSYKFDF</sequence>